<protein>
    <submittedName>
        <fullName evidence="3">Glyoxylase, beta-lactamase superfamily II</fullName>
    </submittedName>
</protein>
<dbReference type="Proteomes" id="UP000185192">
    <property type="component" value="Unassembled WGS sequence"/>
</dbReference>
<dbReference type="InterPro" id="IPR036866">
    <property type="entry name" value="RibonucZ/Hydroxyglut_hydro"/>
</dbReference>
<keyword evidence="4" id="KW-1185">Reference proteome</keyword>
<dbReference type="STRING" id="1123272.SAMN02745824_1546"/>
<organism evidence="3 4">
    <name type="scientific">Parasphingorhabdus marina DSM 22363</name>
    <dbReference type="NCBI Taxonomy" id="1123272"/>
    <lineage>
        <taxon>Bacteria</taxon>
        <taxon>Pseudomonadati</taxon>
        <taxon>Pseudomonadota</taxon>
        <taxon>Alphaproteobacteria</taxon>
        <taxon>Sphingomonadales</taxon>
        <taxon>Sphingomonadaceae</taxon>
        <taxon>Parasphingorhabdus</taxon>
    </lineage>
</organism>
<dbReference type="GO" id="GO:0070813">
    <property type="term" value="P:hydrogen sulfide metabolic process"/>
    <property type="evidence" value="ECO:0007669"/>
    <property type="project" value="TreeGrafter"/>
</dbReference>
<proteinExistence type="predicted"/>
<gene>
    <name evidence="3" type="ORF">SAMN02745824_1546</name>
</gene>
<dbReference type="GO" id="GO:0050313">
    <property type="term" value="F:sulfur dioxygenase activity"/>
    <property type="evidence" value="ECO:0007669"/>
    <property type="project" value="InterPro"/>
</dbReference>
<dbReference type="CDD" id="cd07724">
    <property type="entry name" value="POD-like_MBL-fold"/>
    <property type="match status" value="1"/>
</dbReference>
<dbReference type="Gene3D" id="3.60.15.10">
    <property type="entry name" value="Ribonuclease Z/Hydroxyacylglutathione hydrolase-like"/>
    <property type="match status" value="1"/>
</dbReference>
<dbReference type="SUPFAM" id="SSF56281">
    <property type="entry name" value="Metallo-hydrolase/oxidoreductase"/>
    <property type="match status" value="1"/>
</dbReference>
<evidence type="ECO:0000256" key="1">
    <source>
        <dbReference type="ARBA" id="ARBA00022723"/>
    </source>
</evidence>
<keyword evidence="1" id="KW-0479">Metal-binding</keyword>
<sequence length="317" mass="34550">MPDDAGSPQRPEVEAFFDPVSNTVSYLVHDPETGSAAIIDPVLDFDHSSGRLTTASADRLLERLAEQDLQLLHVLETHAHADHLSAGHYLRMKTGATLAIGEKITAVQKVFAPIFEADDVAFDGAAFDLLLADGQTLALGSCEIRVLHTPGHTPACICYHVGDAIFVGDTLFMPDFGTARCDFPGGDAAELYHSIQKILALPDDTRVFTCHDYLPQGREQYVWESSVAEQRQSNIHVGAGKAEADFIAMRRERDSKLAAPKLILPSLQVNIRAGTLPPPEASGNVFLRLPVNAFPGFEQTSDALQAKVEDFQPDWHI</sequence>
<accession>A0A1N6D4R3</accession>
<dbReference type="InterPro" id="IPR051682">
    <property type="entry name" value="Mito_Persulfide_Diox"/>
</dbReference>
<dbReference type="SMART" id="SM00849">
    <property type="entry name" value="Lactamase_B"/>
    <property type="match status" value="1"/>
</dbReference>
<reference evidence="4" key="1">
    <citation type="submission" date="2016-11" db="EMBL/GenBank/DDBJ databases">
        <authorList>
            <person name="Varghese N."/>
            <person name="Submissions S."/>
        </authorList>
    </citation>
    <scope>NUCLEOTIDE SEQUENCE [LARGE SCALE GENOMIC DNA]</scope>
    <source>
        <strain evidence="4">DSM 22363</strain>
    </source>
</reference>
<dbReference type="InterPro" id="IPR044528">
    <property type="entry name" value="POD-like_MBL-fold"/>
</dbReference>
<dbReference type="OrthoDB" id="9784009at2"/>
<dbReference type="PANTHER" id="PTHR43084">
    <property type="entry name" value="PERSULFIDE DIOXYGENASE ETHE1"/>
    <property type="match status" value="1"/>
</dbReference>
<name>A0A1N6D4R3_9SPHN</name>
<dbReference type="GO" id="GO:0006749">
    <property type="term" value="P:glutathione metabolic process"/>
    <property type="evidence" value="ECO:0007669"/>
    <property type="project" value="InterPro"/>
</dbReference>
<dbReference type="GO" id="GO:0046872">
    <property type="term" value="F:metal ion binding"/>
    <property type="evidence" value="ECO:0007669"/>
    <property type="project" value="UniProtKB-KW"/>
</dbReference>
<feature type="domain" description="Metallo-beta-lactamase" evidence="2">
    <location>
        <begin position="22"/>
        <end position="211"/>
    </location>
</feature>
<dbReference type="EMBL" id="FSQW01000001">
    <property type="protein sequence ID" value="SIN65781.1"/>
    <property type="molecule type" value="Genomic_DNA"/>
</dbReference>
<dbReference type="Pfam" id="PF00753">
    <property type="entry name" value="Lactamase_B"/>
    <property type="match status" value="1"/>
</dbReference>
<evidence type="ECO:0000313" key="4">
    <source>
        <dbReference type="Proteomes" id="UP000185192"/>
    </source>
</evidence>
<dbReference type="InterPro" id="IPR001279">
    <property type="entry name" value="Metallo-B-lactamas"/>
</dbReference>
<evidence type="ECO:0000259" key="2">
    <source>
        <dbReference type="SMART" id="SM00849"/>
    </source>
</evidence>
<dbReference type="RefSeq" id="WP_084192645.1">
    <property type="nucleotide sequence ID" value="NZ_FSQW01000001.1"/>
</dbReference>
<dbReference type="PANTHER" id="PTHR43084:SF1">
    <property type="entry name" value="PERSULFIDE DIOXYGENASE ETHE1, MITOCHONDRIAL"/>
    <property type="match status" value="1"/>
</dbReference>
<dbReference type="AlphaFoldDB" id="A0A1N6D4R3"/>
<evidence type="ECO:0000313" key="3">
    <source>
        <dbReference type="EMBL" id="SIN65781.1"/>
    </source>
</evidence>